<evidence type="ECO:0000256" key="1">
    <source>
        <dbReference type="SAM" id="Phobius"/>
    </source>
</evidence>
<protein>
    <submittedName>
        <fullName evidence="2">Uncharacterized protein</fullName>
    </submittedName>
</protein>
<reference evidence="2" key="1">
    <citation type="submission" date="2023-01" db="EMBL/GenBank/DDBJ databases">
        <title>Complete genome sequence of Planctobacterium marinum strain Dej080120_11.</title>
        <authorList>
            <person name="Ueki S."/>
            <person name="Maruyama F."/>
        </authorList>
    </citation>
    <scope>NUCLEOTIDE SEQUENCE</scope>
    <source>
        <strain evidence="2">Dej080120_11</strain>
    </source>
</reference>
<feature type="transmembrane region" description="Helical" evidence="1">
    <location>
        <begin position="15"/>
        <end position="35"/>
    </location>
</feature>
<dbReference type="EMBL" id="AP027272">
    <property type="protein sequence ID" value="BDX07087.1"/>
    <property type="molecule type" value="Genomic_DNA"/>
</dbReference>
<name>A0AA48HP55_9ALTE</name>
<gene>
    <name evidence="2" type="ORF">MACH26_26080</name>
</gene>
<keyword evidence="1" id="KW-0472">Membrane</keyword>
<keyword evidence="3" id="KW-1185">Reference proteome</keyword>
<evidence type="ECO:0000313" key="2">
    <source>
        <dbReference type="EMBL" id="BDX07087.1"/>
    </source>
</evidence>
<dbReference type="KEGG" id="pmaw:MACH26_26080"/>
<sequence>MIRLNSSMTWFHKRLFPLVWFGFLVFFFVMAPFSTEDTTKRIIFMVAPFPMALFGYFLMKKLIFGLVDEVYRQQDQIICRNGDKEERFNLSDIQSALYYTHSQPAKCVLRLRRNSNFGREIEFIPKINGNIFSFNADVEQLVDDVDRLNQGRN</sequence>
<keyword evidence="1" id="KW-0812">Transmembrane</keyword>
<organism evidence="2 3">
    <name type="scientific">Planctobacterium marinum</name>
    <dbReference type="NCBI Taxonomy" id="1631968"/>
    <lineage>
        <taxon>Bacteria</taxon>
        <taxon>Pseudomonadati</taxon>
        <taxon>Pseudomonadota</taxon>
        <taxon>Gammaproteobacteria</taxon>
        <taxon>Alteromonadales</taxon>
        <taxon>Alteromonadaceae</taxon>
        <taxon>Planctobacterium</taxon>
    </lineage>
</organism>
<feature type="transmembrane region" description="Helical" evidence="1">
    <location>
        <begin position="41"/>
        <end position="59"/>
    </location>
</feature>
<dbReference type="AlphaFoldDB" id="A0AA48HP55"/>
<dbReference type="Proteomes" id="UP001333710">
    <property type="component" value="Chromosome"/>
</dbReference>
<keyword evidence="1" id="KW-1133">Transmembrane helix</keyword>
<evidence type="ECO:0000313" key="3">
    <source>
        <dbReference type="Proteomes" id="UP001333710"/>
    </source>
</evidence>
<accession>A0AA48HP55</accession>
<proteinExistence type="predicted"/>